<dbReference type="AlphaFoldDB" id="A0A158DVU3"/>
<evidence type="ECO:0000256" key="2">
    <source>
        <dbReference type="SAM" id="Coils"/>
    </source>
</evidence>
<gene>
    <name evidence="5" type="ORF">AWB80_07565</name>
</gene>
<dbReference type="PANTHER" id="PTHR33308">
    <property type="entry name" value="PEPTIDOGLYCAN HYDROLASE FLGJ"/>
    <property type="match status" value="1"/>
</dbReference>
<dbReference type="Pfam" id="PF01832">
    <property type="entry name" value="Glucosaminidase"/>
    <property type="match status" value="1"/>
</dbReference>
<dbReference type="Proteomes" id="UP000054911">
    <property type="component" value="Unassembled WGS sequence"/>
</dbReference>
<keyword evidence="1" id="KW-0378">Hydrolase</keyword>
<proteinExistence type="predicted"/>
<dbReference type="PANTHER" id="PTHR33308:SF9">
    <property type="entry name" value="PEPTIDOGLYCAN HYDROLASE FLGJ"/>
    <property type="match status" value="1"/>
</dbReference>
<feature type="region of interest" description="Disordered" evidence="3">
    <location>
        <begin position="117"/>
        <end position="164"/>
    </location>
</feature>
<evidence type="ECO:0000313" key="6">
    <source>
        <dbReference type="Proteomes" id="UP000054911"/>
    </source>
</evidence>
<sequence length="953" mass="100254">MSGVQIPISASFDGGQLDKALSDLTQRMNKVGSAVADANRLKFNPIDKATLADIDRVRAQVESLKKISGDLRKRLKDTGQESTDFFEIDWSKIYADPNSRSRQMRKAYEYVTQGTGASFSAMPEPAPTGRIGRDDSESKREWDRIQRERDAANDDSGGGASSWKRKVVSSGLRAAGPVGGVADDAIGAGLSGGAMAGLAGLAGGLVALGVGKLMGSIKEKIGAAEQDDVGYDTLKRQLGDVGVGFEVLKQSIHAVANGLGLTFQEGQKLGTEFARLAGLTADNYRGLAGEVSNSAGFARSFGLDPSQSNAFFAQMRQFQATQNATDSTKLALVIGDAIAKSGAFSKSDEMLQAISSYTSQQTRLGLATANVDGYAGMLTSLVASKTPGLDPIGSAGMLSRVNSSIANGGAAGEAGQHFMYMTVGKSLGLDPIQTRMLLQQGAFGTAAGTFGRGTLAGNWMRSNGASLSSAATGSRATNLEMILGAINRIYSGSPERRELGLNAGANLLGINESAFAALSQMKPTDVGSLSRRLQRMGVDLGKLDASNISTMAQIDADGSLSDDEKNKRIRDAAPKSQMETIGSDIRKDTNLMSNKLQELADKGVPLLNDMRAGILYLAGAKDGTGPMAIAQAVAKAQNVENVGAINSSAQSRIDPLRKAAKELNTHKFDLQRAINDPRSSAEEVENAKKTLATLEKNNADASSKIAAIEQERNELLQKEKDRYEKELNDLKGRVATVGSGDTNTSAGAGGGAPSADKTAFSQKYDAFADEVAKGTGVSKRLILAQLALETGWGKKEIAGANNPFNVQAFGWNGDTVTSMDKHADGSEYVARFRKYGSMHEAAEAQIAMMKRKYKGVLNAGDDASKFTSGLSGYAESPTYARDLASIANGLGKQMSPDELAAEGKAKKQAAESKDKKIAVEVTHRHETQAGAPISTIKSVNTSVSKPIPLGMSA</sequence>
<feature type="region of interest" description="Disordered" evidence="3">
    <location>
        <begin position="735"/>
        <end position="755"/>
    </location>
</feature>
<keyword evidence="2" id="KW-0175">Coiled coil</keyword>
<evidence type="ECO:0000256" key="3">
    <source>
        <dbReference type="SAM" id="MobiDB-lite"/>
    </source>
</evidence>
<dbReference type="Gene3D" id="1.10.530.10">
    <property type="match status" value="1"/>
</dbReference>
<dbReference type="GO" id="GO:0004040">
    <property type="term" value="F:amidase activity"/>
    <property type="evidence" value="ECO:0007669"/>
    <property type="project" value="InterPro"/>
</dbReference>
<dbReference type="SMART" id="SM00047">
    <property type="entry name" value="LYZ2"/>
    <property type="match status" value="1"/>
</dbReference>
<evidence type="ECO:0000313" key="5">
    <source>
        <dbReference type="EMBL" id="SAK98653.1"/>
    </source>
</evidence>
<keyword evidence="5" id="KW-0969">Cilium</keyword>
<keyword evidence="5" id="KW-0282">Flagellum</keyword>
<comment type="caution">
    <text evidence="5">The sequence shown here is derived from an EMBL/GenBank/DDBJ whole genome shotgun (WGS) entry which is preliminary data.</text>
</comment>
<name>A0A158DVU3_9BURK</name>
<protein>
    <submittedName>
        <fullName evidence="5">Flagellar rod assembly protein/muramidase FlgJ</fullName>
    </submittedName>
</protein>
<accession>A0A158DVU3</accession>
<dbReference type="InterPro" id="IPR002901">
    <property type="entry name" value="MGlyc_endo_b_GlcNAc-like_dom"/>
</dbReference>
<feature type="compositionally biased region" description="Basic and acidic residues" evidence="3">
    <location>
        <begin position="131"/>
        <end position="152"/>
    </location>
</feature>
<feature type="coiled-coil region" evidence="2">
    <location>
        <begin position="684"/>
        <end position="733"/>
    </location>
</feature>
<dbReference type="STRING" id="1777141.AWB80_07565"/>
<keyword evidence="5" id="KW-0966">Cell projection</keyword>
<dbReference type="EMBL" id="FCOE02000050">
    <property type="protein sequence ID" value="SAK98653.1"/>
    <property type="molecule type" value="Genomic_DNA"/>
</dbReference>
<reference evidence="5" key="1">
    <citation type="submission" date="2016-01" db="EMBL/GenBank/DDBJ databases">
        <authorList>
            <person name="Peeters C."/>
        </authorList>
    </citation>
    <scope>NUCLEOTIDE SEQUENCE [LARGE SCALE GENOMIC DNA]</scope>
    <source>
        <strain evidence="5">LMG 29323</strain>
    </source>
</reference>
<evidence type="ECO:0000256" key="1">
    <source>
        <dbReference type="ARBA" id="ARBA00022801"/>
    </source>
</evidence>
<feature type="domain" description="Mannosyl-glycoprotein endo-beta-N-acetylglucosamidase-like" evidence="4">
    <location>
        <begin position="751"/>
        <end position="904"/>
    </location>
</feature>
<evidence type="ECO:0000259" key="4">
    <source>
        <dbReference type="SMART" id="SM00047"/>
    </source>
</evidence>
<keyword evidence="6" id="KW-1185">Reference proteome</keyword>
<organism evidence="5 6">
    <name type="scientific">Caballeronia pedi</name>
    <dbReference type="NCBI Taxonomy" id="1777141"/>
    <lineage>
        <taxon>Bacteria</taxon>
        <taxon>Pseudomonadati</taxon>
        <taxon>Pseudomonadota</taxon>
        <taxon>Betaproteobacteria</taxon>
        <taxon>Burkholderiales</taxon>
        <taxon>Burkholderiaceae</taxon>
        <taxon>Caballeronia</taxon>
    </lineage>
</organism>
<dbReference type="InterPro" id="IPR051056">
    <property type="entry name" value="Glycosyl_Hydrolase_73"/>
</dbReference>